<accession>A0A2L0V0E8</accession>
<name>A0A2L0V0E8_9CAUD</name>
<organism evidence="1 2">
    <name type="scientific">Agrobacterium phage Atu_ph07</name>
    <dbReference type="NCBI Taxonomy" id="2024264"/>
    <lineage>
        <taxon>Viruses</taxon>
        <taxon>Duplodnaviria</taxon>
        <taxon>Heunggongvirae</taxon>
        <taxon>Uroviricota</taxon>
        <taxon>Caudoviricetes</taxon>
        <taxon>Polybotosvirus</taxon>
        <taxon>Polybotosvirus Atuph07</taxon>
    </lineage>
</organism>
<dbReference type="RefSeq" id="YP_009612163.1">
    <property type="nucleotide sequence ID" value="NC_042013.1"/>
</dbReference>
<dbReference type="GeneID" id="40088501"/>
<evidence type="ECO:0000313" key="1">
    <source>
        <dbReference type="EMBL" id="AUZ95257.1"/>
    </source>
</evidence>
<keyword evidence="2" id="KW-1185">Reference proteome</keyword>
<dbReference type="Proteomes" id="UP000223025">
    <property type="component" value="Segment"/>
</dbReference>
<dbReference type="KEGG" id="vg:40088501"/>
<evidence type="ECO:0000313" key="2">
    <source>
        <dbReference type="Proteomes" id="UP000223025"/>
    </source>
</evidence>
<reference evidence="1 2" key="1">
    <citation type="submission" date="2017-06" db="EMBL/GenBank/DDBJ databases">
        <authorList>
            <person name="Kim H.J."/>
            <person name="Triplett B.A."/>
        </authorList>
    </citation>
    <scope>NUCLEOTIDE SEQUENCE [LARGE SCALE GENOMIC DNA]</scope>
</reference>
<sequence>MGRPISKKFIGDPAKIGHQLVVSYVWLDDSTAPEEGFFITRQSGTRRYHVANAEGRKGIIQLVDAMPTQAGEGVIMVLPTAGGPEEYARTIYNLTVKTYDDNRYNWNIEGTGEAILPFEAYVSPAEAIEILQSITDAGSGSGSAVVTILREEGLKVMDSDTKELFDEIPVGSGREEAVGDGVAEWTQIYGDAPNLDVLKGWIKLHVETEEHKFAFITAVDDATSAKKLAEALATATIVSGDRQSMIAGLRASGVAAAITRADELATEKYTTVLKQVTELLSSELSSLATELLAVRNAISDKKFHGILPIVDAIDEILNTEPEGEPE</sequence>
<protein>
    <submittedName>
        <fullName evidence="1">Uncharacterized protein</fullName>
    </submittedName>
</protein>
<dbReference type="EMBL" id="MF403008">
    <property type="protein sequence ID" value="AUZ95257.1"/>
    <property type="molecule type" value="Genomic_DNA"/>
</dbReference>
<proteinExistence type="predicted"/>